<sequence length="423" mass="45817">MDITVIGAGVVGVTTAHALARRGHRVTVIERLSGPAEETSRANAGQRSYGVVYPWAVPGLARKALFWLLERDGPLKMTWPPSLETLRFLFATLRYANAPGVYGLNRRAMLRLGEYSRQCFHDLESAHDLTFDGEHDGLMHLASTPEAMTEYLATSELLSELGIAHRLLGPEDVRAREPGMTGSGPLFGALRFETDGTGDCHGFTRALAASAESLGVTFRYGTTVTALEGDHRQIRGVRVSEEGGGEEVLDCDAVVLCAGAASPKLARSVGLFLPIYPVKGYSLTVPMDHPERGPYSTIHDDRYKVVSTRLGDRLRATGFVALSGFDRRIPEARLETIRRSVASRFPGAADMSAATPWTGFRPMTPDGPAIIGRGTRDNLYLNTGHGTFGWTFSAGSAELISQVIDGESPALNLDPFRPGRFAE</sequence>
<dbReference type="EMBL" id="NMPM01000056">
    <property type="protein sequence ID" value="PAV25566.1"/>
    <property type="molecule type" value="Genomic_DNA"/>
</dbReference>
<name>A0A2A2I2M2_9GAMM</name>
<dbReference type="AlphaFoldDB" id="A0A2A2I2M2"/>
<evidence type="ECO:0000259" key="3">
    <source>
        <dbReference type="Pfam" id="PF01266"/>
    </source>
</evidence>
<dbReference type="SUPFAM" id="SSF51905">
    <property type="entry name" value="FAD/NAD(P)-binding domain"/>
    <property type="match status" value="1"/>
</dbReference>
<dbReference type="Gene3D" id="3.50.50.60">
    <property type="entry name" value="FAD/NAD(P)-binding domain"/>
    <property type="match status" value="2"/>
</dbReference>
<evidence type="ECO:0000313" key="4">
    <source>
        <dbReference type="EMBL" id="PAV25566.1"/>
    </source>
</evidence>
<gene>
    <name evidence="4" type="ORF">CF392_10375</name>
</gene>
<reference evidence="4 5" key="1">
    <citation type="submission" date="2017-07" db="EMBL/GenBank/DDBJ databases">
        <title>Tamlnaduibacter salinus (Mi-7) genome sequencing.</title>
        <authorList>
            <person name="Verma A."/>
            <person name="Krishnamurthi S."/>
        </authorList>
    </citation>
    <scope>NUCLEOTIDE SEQUENCE [LARGE SCALE GENOMIC DNA]</scope>
    <source>
        <strain evidence="4 5">Mi-7</strain>
    </source>
</reference>
<dbReference type="RefSeq" id="WP_095611394.1">
    <property type="nucleotide sequence ID" value="NZ_NMPM01000056.1"/>
</dbReference>
<dbReference type="Pfam" id="PF01266">
    <property type="entry name" value="DAO"/>
    <property type="match status" value="1"/>
</dbReference>
<dbReference type="Gene3D" id="3.30.9.10">
    <property type="entry name" value="D-Amino Acid Oxidase, subunit A, domain 2"/>
    <property type="match status" value="1"/>
</dbReference>
<dbReference type="PANTHER" id="PTHR13847:SF280">
    <property type="entry name" value="D-AMINO ACID DEHYDROGENASE"/>
    <property type="match status" value="1"/>
</dbReference>
<keyword evidence="5" id="KW-1185">Reference proteome</keyword>
<organism evidence="4 5">
    <name type="scientific">Tamilnaduibacter salinus</name>
    <dbReference type="NCBI Taxonomy" id="1484056"/>
    <lineage>
        <taxon>Bacteria</taxon>
        <taxon>Pseudomonadati</taxon>
        <taxon>Pseudomonadota</taxon>
        <taxon>Gammaproteobacteria</taxon>
        <taxon>Pseudomonadales</taxon>
        <taxon>Marinobacteraceae</taxon>
        <taxon>Tamilnaduibacter</taxon>
    </lineage>
</organism>
<evidence type="ECO:0000256" key="1">
    <source>
        <dbReference type="ARBA" id="ARBA00009410"/>
    </source>
</evidence>
<proteinExistence type="inferred from homology"/>
<protein>
    <submittedName>
        <fullName evidence="4">FAD-dependent oxidoreductase</fullName>
    </submittedName>
</protein>
<evidence type="ECO:0000256" key="2">
    <source>
        <dbReference type="ARBA" id="ARBA00023002"/>
    </source>
</evidence>
<keyword evidence="2" id="KW-0560">Oxidoreductase</keyword>
<dbReference type="PANTHER" id="PTHR13847">
    <property type="entry name" value="SARCOSINE DEHYDROGENASE-RELATED"/>
    <property type="match status" value="1"/>
</dbReference>
<dbReference type="GO" id="GO:0055130">
    <property type="term" value="P:D-alanine catabolic process"/>
    <property type="evidence" value="ECO:0007669"/>
    <property type="project" value="TreeGrafter"/>
</dbReference>
<comment type="similarity">
    <text evidence="1">Belongs to the DadA oxidoreductase family.</text>
</comment>
<dbReference type="InterPro" id="IPR036188">
    <property type="entry name" value="FAD/NAD-bd_sf"/>
</dbReference>
<comment type="caution">
    <text evidence="4">The sequence shown here is derived from an EMBL/GenBank/DDBJ whole genome shotgun (WGS) entry which is preliminary data.</text>
</comment>
<dbReference type="GO" id="GO:0005886">
    <property type="term" value="C:plasma membrane"/>
    <property type="evidence" value="ECO:0007669"/>
    <property type="project" value="TreeGrafter"/>
</dbReference>
<dbReference type="SUPFAM" id="SSF54373">
    <property type="entry name" value="FAD-linked reductases, C-terminal domain"/>
    <property type="match status" value="1"/>
</dbReference>
<dbReference type="Proteomes" id="UP000218332">
    <property type="component" value="Unassembled WGS sequence"/>
</dbReference>
<dbReference type="GO" id="GO:0005737">
    <property type="term" value="C:cytoplasm"/>
    <property type="evidence" value="ECO:0007669"/>
    <property type="project" value="TreeGrafter"/>
</dbReference>
<dbReference type="InterPro" id="IPR006076">
    <property type="entry name" value="FAD-dep_OxRdtase"/>
</dbReference>
<evidence type="ECO:0000313" key="5">
    <source>
        <dbReference type="Proteomes" id="UP000218332"/>
    </source>
</evidence>
<accession>A0A2A2I2M2</accession>
<dbReference type="GO" id="GO:0008718">
    <property type="term" value="F:D-amino-acid dehydrogenase activity"/>
    <property type="evidence" value="ECO:0007669"/>
    <property type="project" value="TreeGrafter"/>
</dbReference>
<dbReference type="NCBIfam" id="NF001933">
    <property type="entry name" value="PRK00711.1"/>
    <property type="match status" value="1"/>
</dbReference>
<feature type="domain" description="FAD dependent oxidoreductase" evidence="3">
    <location>
        <begin position="2"/>
        <end position="402"/>
    </location>
</feature>